<evidence type="ECO:0000313" key="4">
    <source>
        <dbReference type="RefSeq" id="XP_021842005.1"/>
    </source>
</evidence>
<dbReference type="Proteomes" id="UP000813463">
    <property type="component" value="Chromosome 2"/>
</dbReference>
<feature type="domain" description="RING-type" evidence="2">
    <location>
        <begin position="98"/>
        <end position="139"/>
    </location>
</feature>
<dbReference type="InterPro" id="IPR051826">
    <property type="entry name" value="E3_ubiquitin-ligase_domain"/>
</dbReference>
<dbReference type="GO" id="GO:0061630">
    <property type="term" value="F:ubiquitin protein ligase activity"/>
    <property type="evidence" value="ECO:0007669"/>
    <property type="project" value="TreeGrafter"/>
</dbReference>
<dbReference type="RefSeq" id="XP_021842005.1">
    <property type="nucleotide sequence ID" value="XM_021986313.1"/>
</dbReference>
<dbReference type="SMART" id="SM00184">
    <property type="entry name" value="RING"/>
    <property type="match status" value="1"/>
</dbReference>
<dbReference type="PANTHER" id="PTHR22765:SF434">
    <property type="entry name" value="GB|AAD18119.1-RELATED"/>
    <property type="match status" value="1"/>
</dbReference>
<keyword evidence="1" id="KW-0862">Zinc</keyword>
<reference evidence="3" key="1">
    <citation type="journal article" date="2021" name="Nat. Commun.">
        <title>Genomic analyses provide insights into spinach domestication and the genetic basis of agronomic traits.</title>
        <authorList>
            <person name="Cai X."/>
            <person name="Sun X."/>
            <person name="Xu C."/>
            <person name="Sun H."/>
            <person name="Wang X."/>
            <person name="Ge C."/>
            <person name="Zhang Z."/>
            <person name="Wang Q."/>
            <person name="Fei Z."/>
            <person name="Jiao C."/>
            <person name="Wang Q."/>
        </authorList>
    </citation>
    <scope>NUCLEOTIDE SEQUENCE [LARGE SCALE GENOMIC DNA]</scope>
    <source>
        <strain evidence="3">cv. Varoflay</strain>
    </source>
</reference>
<dbReference type="Pfam" id="PF13639">
    <property type="entry name" value="zf-RING_2"/>
    <property type="match status" value="1"/>
</dbReference>
<accession>A0A9R0JP72</accession>
<dbReference type="PROSITE" id="PS50089">
    <property type="entry name" value="ZF_RING_2"/>
    <property type="match status" value="1"/>
</dbReference>
<dbReference type="PANTHER" id="PTHR22765">
    <property type="entry name" value="RING FINGER AND PROTEASE ASSOCIATED DOMAIN-CONTAINING"/>
    <property type="match status" value="1"/>
</dbReference>
<reference evidence="4" key="2">
    <citation type="submission" date="2025-08" db="UniProtKB">
        <authorList>
            <consortium name="RefSeq"/>
        </authorList>
    </citation>
    <scope>IDENTIFICATION</scope>
    <source>
        <tissue evidence="4">Leaf</tissue>
    </source>
</reference>
<keyword evidence="1" id="KW-0863">Zinc-finger</keyword>
<dbReference type="OrthoDB" id="8062037at2759"/>
<dbReference type="SUPFAM" id="SSF57850">
    <property type="entry name" value="RING/U-box"/>
    <property type="match status" value="1"/>
</dbReference>
<dbReference type="AlphaFoldDB" id="A0A9R0JP72"/>
<dbReference type="GeneID" id="110782187"/>
<evidence type="ECO:0000313" key="3">
    <source>
        <dbReference type="Proteomes" id="UP000813463"/>
    </source>
</evidence>
<dbReference type="GO" id="GO:0008270">
    <property type="term" value="F:zinc ion binding"/>
    <property type="evidence" value="ECO:0007669"/>
    <property type="project" value="UniProtKB-KW"/>
</dbReference>
<name>A0A9R0JP72_SPIOL</name>
<sequence length="152" mass="17227">MPPPPLEMIMMSSYSYVQFPQLHHGYSLPAQEGDTWMSDFNDRALERFDSWANNNAGSNGDFPVVENVLGFEPADRAAVENLEIKKAEDEFATHDNCCSVCLEGWEKGDDVKILPCGHYFHPACADEWLLTNRFCPLCRFELPPTSIPLLQE</sequence>
<organism evidence="3 4">
    <name type="scientific">Spinacia oleracea</name>
    <name type="common">Spinach</name>
    <dbReference type="NCBI Taxonomy" id="3562"/>
    <lineage>
        <taxon>Eukaryota</taxon>
        <taxon>Viridiplantae</taxon>
        <taxon>Streptophyta</taxon>
        <taxon>Embryophyta</taxon>
        <taxon>Tracheophyta</taxon>
        <taxon>Spermatophyta</taxon>
        <taxon>Magnoliopsida</taxon>
        <taxon>eudicotyledons</taxon>
        <taxon>Gunneridae</taxon>
        <taxon>Pentapetalae</taxon>
        <taxon>Caryophyllales</taxon>
        <taxon>Chenopodiaceae</taxon>
        <taxon>Chenopodioideae</taxon>
        <taxon>Anserineae</taxon>
        <taxon>Spinacia</taxon>
    </lineage>
</organism>
<dbReference type="Gene3D" id="3.30.40.10">
    <property type="entry name" value="Zinc/RING finger domain, C3HC4 (zinc finger)"/>
    <property type="match status" value="1"/>
</dbReference>
<evidence type="ECO:0000256" key="1">
    <source>
        <dbReference type="PROSITE-ProRule" id="PRU00175"/>
    </source>
</evidence>
<gene>
    <name evidence="4" type="primary">LOC110782187</name>
</gene>
<protein>
    <submittedName>
        <fullName evidence="4">E3 ubiquitin-protein ligase RING1-like</fullName>
    </submittedName>
</protein>
<dbReference type="InterPro" id="IPR013083">
    <property type="entry name" value="Znf_RING/FYVE/PHD"/>
</dbReference>
<dbReference type="GO" id="GO:0006511">
    <property type="term" value="P:ubiquitin-dependent protein catabolic process"/>
    <property type="evidence" value="ECO:0007669"/>
    <property type="project" value="TreeGrafter"/>
</dbReference>
<dbReference type="InterPro" id="IPR001841">
    <property type="entry name" value="Znf_RING"/>
</dbReference>
<dbReference type="KEGG" id="soe:110782187"/>
<evidence type="ECO:0000259" key="2">
    <source>
        <dbReference type="PROSITE" id="PS50089"/>
    </source>
</evidence>
<keyword evidence="3" id="KW-1185">Reference proteome</keyword>
<proteinExistence type="predicted"/>
<keyword evidence="1" id="KW-0479">Metal-binding</keyword>